<organism evidence="1 2">
    <name type="scientific">Penicillium nalgiovense</name>
    <dbReference type="NCBI Taxonomy" id="60175"/>
    <lineage>
        <taxon>Eukaryota</taxon>
        <taxon>Fungi</taxon>
        <taxon>Dikarya</taxon>
        <taxon>Ascomycota</taxon>
        <taxon>Pezizomycotina</taxon>
        <taxon>Eurotiomycetes</taxon>
        <taxon>Eurotiomycetidae</taxon>
        <taxon>Eurotiales</taxon>
        <taxon>Aspergillaceae</taxon>
        <taxon>Penicillium</taxon>
    </lineage>
</organism>
<dbReference type="AlphaFoldDB" id="A0A1V6VYC3"/>
<proteinExistence type="predicted"/>
<dbReference type="Proteomes" id="UP000191691">
    <property type="component" value="Unassembled WGS sequence"/>
</dbReference>
<accession>A0A1V6VYC3</accession>
<keyword evidence="2" id="KW-1185">Reference proteome</keyword>
<name>A0A1V6VYC3_PENNA</name>
<sequence>MTVSRDLNMIKQLWYPKTWLWRVVLRSAFI</sequence>
<gene>
    <name evidence="1" type="ORF">PENNAL_c0438G02203</name>
</gene>
<comment type="caution">
    <text evidence="1">The sequence shown here is derived from an EMBL/GenBank/DDBJ whole genome shotgun (WGS) entry which is preliminary data.</text>
</comment>
<dbReference type="EMBL" id="MOOB01000438">
    <property type="protein sequence ID" value="OQE55483.1"/>
    <property type="molecule type" value="Genomic_DNA"/>
</dbReference>
<evidence type="ECO:0000313" key="1">
    <source>
        <dbReference type="EMBL" id="OQE55483.1"/>
    </source>
</evidence>
<evidence type="ECO:0000313" key="2">
    <source>
        <dbReference type="Proteomes" id="UP000191691"/>
    </source>
</evidence>
<reference evidence="2" key="1">
    <citation type="journal article" date="2017" name="Nat. Microbiol.">
        <title>Global analysis of biosynthetic gene clusters reveals vast potential of secondary metabolite production in Penicillium species.</title>
        <authorList>
            <person name="Nielsen J.C."/>
            <person name="Grijseels S."/>
            <person name="Prigent S."/>
            <person name="Ji B."/>
            <person name="Dainat J."/>
            <person name="Nielsen K.F."/>
            <person name="Frisvad J.C."/>
            <person name="Workman M."/>
            <person name="Nielsen J."/>
        </authorList>
    </citation>
    <scope>NUCLEOTIDE SEQUENCE [LARGE SCALE GENOMIC DNA]</scope>
    <source>
        <strain evidence="2">IBT 13039</strain>
    </source>
</reference>
<protein>
    <submittedName>
        <fullName evidence="1">Uncharacterized protein</fullName>
    </submittedName>
</protein>